<accession>R8B426</accession>
<protein>
    <recommendedName>
        <fullName evidence="5">5-formyltetrahydrofolate cyclo-ligase</fullName>
        <ecNumber evidence="5">6.3.3.2</ecNumber>
    </recommendedName>
</protein>
<dbReference type="eggNOG" id="COG0212">
    <property type="taxonomic scope" value="Bacteria"/>
</dbReference>
<comment type="caution">
    <text evidence="6">The sequence shown here is derived from an EMBL/GenBank/DDBJ whole genome shotgun (WGS) entry which is preliminary data.</text>
</comment>
<gene>
    <name evidence="6" type="ORF">MARLIPOL_04945</name>
</gene>
<dbReference type="HOGENOM" id="CLU_066245_0_0_6"/>
<sequence length="210" mass="23937">MSQIIAPQPFEAHPDTRSRSALRKALRYERRSLNPEQQQRAAENLALNLLGNPDLHRARHIAVYLPNDGEIDPHTYISAARRKGIHFYLPVLHPIHQGRLVFSPYYDGVQLAANRFGIPEPPFHTGTRRPPWALDAVLFPLVGFDESGGRLGMGGGFYDRTFAFTRLRPRLAPKLIGIAHDFQKVPELPVEPWDVPLHSVVTDRRCYRVR</sequence>
<keyword evidence="6" id="KW-0436">Ligase</keyword>
<dbReference type="SUPFAM" id="SSF100950">
    <property type="entry name" value="NagB/RpiA/CoA transferase-like"/>
    <property type="match status" value="1"/>
</dbReference>
<feature type="binding site" evidence="4">
    <location>
        <begin position="19"/>
        <end position="23"/>
    </location>
    <ligand>
        <name>ATP</name>
        <dbReference type="ChEBI" id="CHEBI:30616"/>
    </ligand>
</feature>
<dbReference type="PANTHER" id="PTHR23407:SF1">
    <property type="entry name" value="5-FORMYLTETRAHYDROFOLATE CYCLO-LIGASE"/>
    <property type="match status" value="1"/>
</dbReference>
<dbReference type="Gene3D" id="3.40.50.10420">
    <property type="entry name" value="NagB/RpiA/CoA transferase-like"/>
    <property type="match status" value="1"/>
</dbReference>
<dbReference type="PATRIC" id="fig|1318628.3.peg.984"/>
<evidence type="ECO:0000313" key="7">
    <source>
        <dbReference type="Proteomes" id="UP000016540"/>
    </source>
</evidence>
<comment type="similarity">
    <text evidence="1 5">Belongs to the 5-formyltetrahydrofolate cyclo-ligase family.</text>
</comment>
<feature type="binding site" evidence="4">
    <location>
        <position position="65"/>
    </location>
    <ligand>
        <name>substrate</name>
    </ligand>
</feature>
<evidence type="ECO:0000313" key="6">
    <source>
        <dbReference type="EMBL" id="EON93353.1"/>
    </source>
</evidence>
<dbReference type="AlphaFoldDB" id="R8B426"/>
<organism evidence="6 7">
    <name type="scientific">Marinobacter lipolyticus SM19</name>
    <dbReference type="NCBI Taxonomy" id="1318628"/>
    <lineage>
        <taxon>Bacteria</taxon>
        <taxon>Pseudomonadati</taxon>
        <taxon>Pseudomonadota</taxon>
        <taxon>Gammaproteobacteria</taxon>
        <taxon>Pseudomonadales</taxon>
        <taxon>Marinobacteraceae</taxon>
        <taxon>Marinobacter</taxon>
    </lineage>
</organism>
<dbReference type="GO" id="GO:0005524">
    <property type="term" value="F:ATP binding"/>
    <property type="evidence" value="ECO:0007669"/>
    <property type="project" value="UniProtKB-KW"/>
</dbReference>
<dbReference type="OrthoDB" id="9801938at2"/>
<keyword evidence="7" id="KW-1185">Reference proteome</keyword>
<keyword evidence="5" id="KW-0460">Magnesium</keyword>
<dbReference type="PANTHER" id="PTHR23407">
    <property type="entry name" value="ATPASE INHIBITOR/5-FORMYLTETRAHYDROFOLATE CYCLO-LIGASE"/>
    <property type="match status" value="1"/>
</dbReference>
<keyword evidence="5" id="KW-0479">Metal-binding</keyword>
<reference evidence="6 7" key="1">
    <citation type="journal article" date="2013" name="Genome Announc.">
        <title>Draft Genome Sequence of the Moderately Halophilic Bacterium Marinobacter lipolyticus Strain SM19.</title>
        <authorList>
            <person name="Papke R.T."/>
            <person name="de la Haba R.R."/>
            <person name="Infante-Dominguez C."/>
            <person name="Perez D."/>
            <person name="Sanchez-Porro C."/>
            <person name="Lapierre P."/>
            <person name="Ventosa A."/>
        </authorList>
    </citation>
    <scope>NUCLEOTIDE SEQUENCE [LARGE SCALE GENOMIC DNA]</scope>
    <source>
        <strain evidence="6 7">SM19</strain>
    </source>
</reference>
<dbReference type="GO" id="GO:0009396">
    <property type="term" value="P:folic acid-containing compound biosynthetic process"/>
    <property type="evidence" value="ECO:0007669"/>
    <property type="project" value="TreeGrafter"/>
</dbReference>
<evidence type="ECO:0000256" key="4">
    <source>
        <dbReference type="PIRSR" id="PIRSR006806-1"/>
    </source>
</evidence>
<comment type="catalytic activity">
    <reaction evidence="5">
        <text>(6S)-5-formyl-5,6,7,8-tetrahydrofolate + ATP = (6R)-5,10-methenyltetrahydrofolate + ADP + phosphate</text>
        <dbReference type="Rhea" id="RHEA:10488"/>
        <dbReference type="ChEBI" id="CHEBI:30616"/>
        <dbReference type="ChEBI" id="CHEBI:43474"/>
        <dbReference type="ChEBI" id="CHEBI:57455"/>
        <dbReference type="ChEBI" id="CHEBI:57457"/>
        <dbReference type="ChEBI" id="CHEBI:456216"/>
        <dbReference type="EC" id="6.3.3.2"/>
    </reaction>
</comment>
<evidence type="ECO:0000256" key="2">
    <source>
        <dbReference type="ARBA" id="ARBA00022741"/>
    </source>
</evidence>
<dbReference type="EMBL" id="ASAD01000007">
    <property type="protein sequence ID" value="EON93353.1"/>
    <property type="molecule type" value="Genomic_DNA"/>
</dbReference>
<feature type="binding site" evidence="4">
    <location>
        <position position="70"/>
    </location>
    <ligand>
        <name>substrate</name>
    </ligand>
</feature>
<dbReference type="RefSeq" id="WP_012136987.1">
    <property type="nucleotide sequence ID" value="NZ_KE007306.1"/>
</dbReference>
<evidence type="ECO:0000256" key="5">
    <source>
        <dbReference type="RuleBase" id="RU361279"/>
    </source>
</evidence>
<dbReference type="InterPro" id="IPR024185">
    <property type="entry name" value="FTHF_cligase-like_sf"/>
</dbReference>
<keyword evidence="2 4" id="KW-0547">Nucleotide-binding</keyword>
<keyword evidence="3 4" id="KW-0067">ATP-binding</keyword>
<dbReference type="Proteomes" id="UP000016540">
    <property type="component" value="Unassembled WGS sequence"/>
</dbReference>
<dbReference type="PIRSF" id="PIRSF006806">
    <property type="entry name" value="FTHF_cligase"/>
    <property type="match status" value="1"/>
</dbReference>
<comment type="cofactor">
    <cofactor evidence="5">
        <name>Mg(2+)</name>
        <dbReference type="ChEBI" id="CHEBI:18420"/>
    </cofactor>
</comment>
<dbReference type="Pfam" id="PF01812">
    <property type="entry name" value="5-FTHF_cyc-lig"/>
    <property type="match status" value="1"/>
</dbReference>
<dbReference type="InterPro" id="IPR037171">
    <property type="entry name" value="NagB/RpiA_transferase-like"/>
</dbReference>
<dbReference type="GO" id="GO:0030272">
    <property type="term" value="F:5-formyltetrahydrofolate cyclo-ligase activity"/>
    <property type="evidence" value="ECO:0007669"/>
    <property type="project" value="UniProtKB-EC"/>
</dbReference>
<dbReference type="STRING" id="1318628.MARLIPOL_04945"/>
<dbReference type="InterPro" id="IPR002698">
    <property type="entry name" value="FTHF_cligase"/>
</dbReference>
<dbReference type="GO" id="GO:0035999">
    <property type="term" value="P:tetrahydrofolate interconversion"/>
    <property type="evidence" value="ECO:0007669"/>
    <property type="project" value="TreeGrafter"/>
</dbReference>
<dbReference type="NCBIfam" id="TIGR02727">
    <property type="entry name" value="MTHFS_bact"/>
    <property type="match status" value="1"/>
</dbReference>
<name>R8B426_9GAMM</name>
<dbReference type="EC" id="6.3.3.2" evidence="5"/>
<feature type="binding site" evidence="4">
    <location>
        <begin position="150"/>
        <end position="158"/>
    </location>
    <ligand>
        <name>ATP</name>
        <dbReference type="ChEBI" id="CHEBI:30616"/>
    </ligand>
</feature>
<evidence type="ECO:0000256" key="3">
    <source>
        <dbReference type="ARBA" id="ARBA00022840"/>
    </source>
</evidence>
<dbReference type="GO" id="GO:0046872">
    <property type="term" value="F:metal ion binding"/>
    <property type="evidence" value="ECO:0007669"/>
    <property type="project" value="UniProtKB-KW"/>
</dbReference>
<proteinExistence type="inferred from homology"/>
<evidence type="ECO:0000256" key="1">
    <source>
        <dbReference type="ARBA" id="ARBA00010638"/>
    </source>
</evidence>